<feature type="transmembrane region" description="Helical" evidence="2">
    <location>
        <begin position="311"/>
        <end position="329"/>
    </location>
</feature>
<protein>
    <submittedName>
        <fullName evidence="3">Putative PGA biosynthesis protein capC</fullName>
    </submittedName>
</protein>
<evidence type="ECO:0000256" key="1">
    <source>
        <dbReference type="SAM" id="MobiDB-lite"/>
    </source>
</evidence>
<sequence>MHDYLLSAEWIRFAFVLGVAVSMVMYEKRHLTTGSIVVPGYIAVFIIHPLVILATFINAFITYAFVNLFLRRYFLLYGRTKFTILAVTSTTIQFGMLRITPSGQWLWERDIPLFIGVGYIVPALIAHDMARQGVWKTTKSVLMAGCIVATPIAAALILDLPGVNDLSPVSGFGNIAISLEWLPFAVALSVGASWAVAHNYNLRSGGFVGAAFTGMFMADPWQVVVALTIALATWLIVAKVLMNHMILFGRRKFSSMLLVSSAIAWSGLWVGDRFLDANWQEHLGVGSLALTPLLLPGLIANDAQRTSPLRVMIGLVLAGSFSVTATWWVQSGVIGEPLHPGWKLVATVTFCIMFAKQFSGIVLLTGSRLLAAPKTVIAFVRSIPSQAPAAPGLALAHATADTGTEAGAWDTPWDAWARRHPAFAADAEEWVTAQIARFSKRPVGDTASSTTGYIDDVTTSVLETALEEQRGMRRVPRRPAERHQISETSDAATREAQPAASDVSGATDPTTPLEQPLIDF</sequence>
<feature type="transmembrane region" description="Helical" evidence="2">
    <location>
        <begin position="341"/>
        <end position="364"/>
    </location>
</feature>
<feature type="transmembrane region" description="Helical" evidence="2">
    <location>
        <begin position="7"/>
        <end position="26"/>
    </location>
</feature>
<evidence type="ECO:0000313" key="4">
    <source>
        <dbReference type="Proteomes" id="UP000011863"/>
    </source>
</evidence>
<evidence type="ECO:0000313" key="3">
    <source>
        <dbReference type="EMBL" id="BAN01684.1"/>
    </source>
</evidence>
<dbReference type="InterPro" id="IPR008338">
    <property type="entry name" value="Capsule_biosynth_CapC"/>
</dbReference>
<dbReference type="PRINTS" id="PR01759">
    <property type="entry name" value="CAPSULEPROTC"/>
</dbReference>
<accession>A0A6C7E048</accession>
<feature type="transmembrane region" description="Helical" evidence="2">
    <location>
        <begin position="46"/>
        <end position="70"/>
    </location>
</feature>
<evidence type="ECO:0000256" key="2">
    <source>
        <dbReference type="SAM" id="Phobius"/>
    </source>
</evidence>
<reference evidence="3 4" key="1">
    <citation type="journal article" date="2013" name="Int. J. Syst. Evol. Microbiol.">
        <title>Ilumatobacter nonamiense sp. nov. and Ilumatobacter coccineum sp. nov., isolated from seashore sand.</title>
        <authorList>
            <person name="Matsumoto A."/>
            <person name="Kasai H."/>
            <person name="Matsuo Y."/>
            <person name="Shizuri Y."/>
            <person name="Ichikawa N."/>
            <person name="Fujita N."/>
            <person name="Omura S."/>
            <person name="Takahashi Y."/>
        </authorList>
    </citation>
    <scope>NUCLEOTIDE SEQUENCE [LARGE SCALE GENOMIC DNA]</scope>
    <source>
        <strain evidence="4">NBRC 103263 / KCTC 29153 / YM16-304</strain>
    </source>
</reference>
<feature type="transmembrane region" description="Helical" evidence="2">
    <location>
        <begin position="253"/>
        <end position="270"/>
    </location>
</feature>
<feature type="transmembrane region" description="Helical" evidence="2">
    <location>
        <begin position="282"/>
        <end position="299"/>
    </location>
</feature>
<name>A0A6C7E048_ILUCY</name>
<keyword evidence="2" id="KW-0812">Transmembrane</keyword>
<keyword evidence="4" id="KW-1185">Reference proteome</keyword>
<dbReference type="Proteomes" id="UP000011863">
    <property type="component" value="Chromosome"/>
</dbReference>
<dbReference type="RefSeq" id="WP_015440931.1">
    <property type="nucleotide sequence ID" value="NC_020520.1"/>
</dbReference>
<keyword evidence="2" id="KW-1133">Transmembrane helix</keyword>
<feature type="transmembrane region" description="Helical" evidence="2">
    <location>
        <begin position="221"/>
        <end position="241"/>
    </location>
</feature>
<dbReference type="KEGG" id="aym:YM304_13700"/>
<dbReference type="OrthoDB" id="48792at2"/>
<dbReference type="GO" id="GO:0016020">
    <property type="term" value="C:membrane"/>
    <property type="evidence" value="ECO:0007669"/>
    <property type="project" value="InterPro"/>
</dbReference>
<gene>
    <name evidence="3" type="primary">capC</name>
    <name evidence="3" type="synonym">pgsC</name>
    <name evidence="3" type="ORF">YM304_13700</name>
</gene>
<dbReference type="GO" id="GO:0045227">
    <property type="term" value="P:capsule polysaccharide biosynthetic process"/>
    <property type="evidence" value="ECO:0007669"/>
    <property type="project" value="InterPro"/>
</dbReference>
<organism evidence="3 4">
    <name type="scientific">Ilumatobacter coccineus (strain NBRC 103263 / KCTC 29153 / YM16-304)</name>
    <dbReference type="NCBI Taxonomy" id="1313172"/>
    <lineage>
        <taxon>Bacteria</taxon>
        <taxon>Bacillati</taxon>
        <taxon>Actinomycetota</taxon>
        <taxon>Acidimicrobiia</taxon>
        <taxon>Acidimicrobiales</taxon>
        <taxon>Ilumatobacteraceae</taxon>
        <taxon>Ilumatobacter</taxon>
    </lineage>
</organism>
<dbReference type="EMBL" id="AP012057">
    <property type="protein sequence ID" value="BAN01684.1"/>
    <property type="molecule type" value="Genomic_DNA"/>
</dbReference>
<feature type="transmembrane region" description="Helical" evidence="2">
    <location>
        <begin position="82"/>
        <end position="99"/>
    </location>
</feature>
<feature type="region of interest" description="Disordered" evidence="1">
    <location>
        <begin position="466"/>
        <end position="520"/>
    </location>
</feature>
<proteinExistence type="predicted"/>
<feature type="transmembrane region" description="Helical" evidence="2">
    <location>
        <begin position="111"/>
        <end position="129"/>
    </location>
</feature>
<dbReference type="AlphaFoldDB" id="A0A6C7E048"/>
<dbReference type="Pfam" id="PF14102">
    <property type="entry name" value="Caps_synth_CapC"/>
    <property type="match status" value="2"/>
</dbReference>
<keyword evidence="2" id="KW-0472">Membrane</keyword>
<feature type="transmembrane region" description="Helical" evidence="2">
    <location>
        <begin position="141"/>
        <end position="158"/>
    </location>
</feature>